<dbReference type="OMA" id="AMNEYAN"/>
<dbReference type="AlphaFoldDB" id="D7FL40"/>
<evidence type="ECO:0000256" key="1">
    <source>
        <dbReference type="ARBA" id="ARBA00005567"/>
    </source>
</evidence>
<dbReference type="OrthoDB" id="346910at2759"/>
<keyword evidence="5" id="KW-1185">Reference proteome</keyword>
<dbReference type="PRINTS" id="PR00689">
    <property type="entry name" value="ACOABINDINGP"/>
</dbReference>
<feature type="domain" description="ACB" evidence="3">
    <location>
        <begin position="30"/>
        <end position="115"/>
    </location>
</feature>
<reference evidence="4 5" key="1">
    <citation type="journal article" date="2010" name="Nature">
        <title>The Ectocarpus genome and the independent evolution of multicellularity in brown algae.</title>
        <authorList>
            <person name="Cock J.M."/>
            <person name="Sterck L."/>
            <person name="Rouze P."/>
            <person name="Scornet D."/>
            <person name="Allen A.E."/>
            <person name="Amoutzias G."/>
            <person name="Anthouard V."/>
            <person name="Artiguenave F."/>
            <person name="Aury J.M."/>
            <person name="Badger J.H."/>
            <person name="Beszteri B."/>
            <person name="Billiau K."/>
            <person name="Bonnet E."/>
            <person name="Bothwell J.H."/>
            <person name="Bowler C."/>
            <person name="Boyen C."/>
            <person name="Brownlee C."/>
            <person name="Carrano C.J."/>
            <person name="Charrier B."/>
            <person name="Cho G.Y."/>
            <person name="Coelho S.M."/>
            <person name="Collen J."/>
            <person name="Corre E."/>
            <person name="Da Silva C."/>
            <person name="Delage L."/>
            <person name="Delaroque N."/>
            <person name="Dittami S.M."/>
            <person name="Doulbeau S."/>
            <person name="Elias M."/>
            <person name="Farnham G."/>
            <person name="Gachon C.M."/>
            <person name="Gschloessl B."/>
            <person name="Heesch S."/>
            <person name="Jabbari K."/>
            <person name="Jubin C."/>
            <person name="Kawai H."/>
            <person name="Kimura K."/>
            <person name="Kloareg B."/>
            <person name="Kupper F.C."/>
            <person name="Lang D."/>
            <person name="Le Bail A."/>
            <person name="Leblanc C."/>
            <person name="Lerouge P."/>
            <person name="Lohr M."/>
            <person name="Lopez P.J."/>
            <person name="Martens C."/>
            <person name="Maumus F."/>
            <person name="Michel G."/>
            <person name="Miranda-Saavedra D."/>
            <person name="Morales J."/>
            <person name="Moreau H."/>
            <person name="Motomura T."/>
            <person name="Nagasato C."/>
            <person name="Napoli C.A."/>
            <person name="Nelson D.R."/>
            <person name="Nyvall-Collen P."/>
            <person name="Peters A.F."/>
            <person name="Pommier C."/>
            <person name="Potin P."/>
            <person name="Poulain J."/>
            <person name="Quesneville H."/>
            <person name="Read B."/>
            <person name="Rensing S.A."/>
            <person name="Ritter A."/>
            <person name="Rousvoal S."/>
            <person name="Samanta M."/>
            <person name="Samson G."/>
            <person name="Schroeder D.C."/>
            <person name="Segurens B."/>
            <person name="Strittmatter M."/>
            <person name="Tonon T."/>
            <person name="Tregear J.W."/>
            <person name="Valentin K."/>
            <person name="von Dassow P."/>
            <person name="Yamagishi T."/>
            <person name="Van de Peer Y."/>
            <person name="Wincker P."/>
        </authorList>
    </citation>
    <scope>NUCLEOTIDE SEQUENCE [LARGE SCALE GENOMIC DNA]</scope>
    <source>
        <strain evidence="5">Ec32 / CCAP1310/4</strain>
    </source>
</reference>
<proteinExistence type="inferred from homology"/>
<dbReference type="EMBL" id="FN649728">
    <property type="protein sequence ID" value="CBJ29577.1"/>
    <property type="molecule type" value="Genomic_DNA"/>
</dbReference>
<dbReference type="Gene3D" id="1.20.80.10">
    <property type="match status" value="1"/>
</dbReference>
<evidence type="ECO:0000313" key="4">
    <source>
        <dbReference type="EMBL" id="CBJ29577.1"/>
    </source>
</evidence>
<keyword evidence="2" id="KW-0446">Lipid-binding</keyword>
<dbReference type="InterPro" id="IPR000582">
    <property type="entry name" value="Acyl-CoA-binding_protein"/>
</dbReference>
<evidence type="ECO:0000313" key="5">
    <source>
        <dbReference type="Proteomes" id="UP000002630"/>
    </source>
</evidence>
<sequence>MSASAVCCTRDAQHITKQLLSRRTNNHAETMERFNESLEKMKPVDLDKVSNEDKLKLYGLFKQINVGDCDTKRPGMMDMKGKAKWDSWKGMEGKSKDDAMNEYANHVEHILASLA</sequence>
<comment type="similarity">
    <text evidence="1">Belongs to the ACBP family.</text>
</comment>
<dbReference type="SUPFAM" id="SSF47027">
    <property type="entry name" value="Acyl-CoA binding protein"/>
    <property type="match status" value="1"/>
</dbReference>
<organism evidence="4 5">
    <name type="scientific">Ectocarpus siliculosus</name>
    <name type="common">Brown alga</name>
    <name type="synonym">Conferva siliculosa</name>
    <dbReference type="NCBI Taxonomy" id="2880"/>
    <lineage>
        <taxon>Eukaryota</taxon>
        <taxon>Sar</taxon>
        <taxon>Stramenopiles</taxon>
        <taxon>Ochrophyta</taxon>
        <taxon>PX clade</taxon>
        <taxon>Phaeophyceae</taxon>
        <taxon>Ectocarpales</taxon>
        <taxon>Ectocarpaceae</taxon>
        <taxon>Ectocarpus</taxon>
    </lineage>
</organism>
<dbReference type="Proteomes" id="UP000002630">
    <property type="component" value="Linkage Group LG03"/>
</dbReference>
<name>D7FL40_ECTSI</name>
<protein>
    <submittedName>
        <fullName evidence="4">Acyl-CoA binding protein</fullName>
    </submittedName>
</protein>
<dbReference type="GO" id="GO:0000062">
    <property type="term" value="F:fatty-acyl-CoA binding"/>
    <property type="evidence" value="ECO:0007669"/>
    <property type="project" value="InterPro"/>
</dbReference>
<accession>D7FL40</accession>
<dbReference type="PROSITE" id="PS51228">
    <property type="entry name" value="ACB_2"/>
    <property type="match status" value="1"/>
</dbReference>
<dbReference type="PANTHER" id="PTHR23310">
    <property type="entry name" value="ACYL-COA-BINDING PROTEIN, ACBP"/>
    <property type="match status" value="1"/>
</dbReference>
<gene>
    <name evidence="4" type="ORF">Esi_0153_0047</name>
</gene>
<evidence type="ECO:0000256" key="2">
    <source>
        <dbReference type="ARBA" id="ARBA00023121"/>
    </source>
</evidence>
<dbReference type="InterPro" id="IPR035984">
    <property type="entry name" value="Acyl-CoA-binding_sf"/>
</dbReference>
<dbReference type="FunCoup" id="D7FL40">
    <property type="interactions" value="63"/>
</dbReference>
<evidence type="ECO:0000259" key="3">
    <source>
        <dbReference type="PROSITE" id="PS51228"/>
    </source>
</evidence>
<dbReference type="STRING" id="2880.D7FL40"/>
<dbReference type="InterPro" id="IPR014352">
    <property type="entry name" value="FERM/acyl-CoA-bd_prot_sf"/>
</dbReference>
<dbReference type="eggNOG" id="KOG0817">
    <property type="taxonomic scope" value="Eukaryota"/>
</dbReference>
<dbReference type="InParanoid" id="D7FL40"/>
<dbReference type="PANTHER" id="PTHR23310:SF62">
    <property type="entry name" value="ACYL-COA BINDING PROTEIN 1, ISOFORM A"/>
    <property type="match status" value="1"/>
</dbReference>
<dbReference type="EMBL" id="FN648087">
    <property type="protein sequence ID" value="CBJ29577.1"/>
    <property type="molecule type" value="Genomic_DNA"/>
</dbReference>
<dbReference type="Pfam" id="PF00887">
    <property type="entry name" value="ACBP"/>
    <property type="match status" value="1"/>
</dbReference>
<dbReference type="GO" id="GO:0006631">
    <property type="term" value="P:fatty acid metabolic process"/>
    <property type="evidence" value="ECO:0007669"/>
    <property type="project" value="TreeGrafter"/>
</dbReference>